<name>A0A366FC30_9HYPH</name>
<dbReference type="InterPro" id="IPR029058">
    <property type="entry name" value="AB_hydrolase_fold"/>
</dbReference>
<organism evidence="2 3">
    <name type="scientific">Roseiarcus fermentans</name>
    <dbReference type="NCBI Taxonomy" id="1473586"/>
    <lineage>
        <taxon>Bacteria</taxon>
        <taxon>Pseudomonadati</taxon>
        <taxon>Pseudomonadota</taxon>
        <taxon>Alphaproteobacteria</taxon>
        <taxon>Hyphomicrobiales</taxon>
        <taxon>Roseiarcaceae</taxon>
        <taxon>Roseiarcus</taxon>
    </lineage>
</organism>
<comment type="caution">
    <text evidence="2">The sequence shown here is derived from an EMBL/GenBank/DDBJ whole genome shotgun (WGS) entry which is preliminary data.</text>
</comment>
<protein>
    <submittedName>
        <fullName evidence="2">Alpha/beta hydrolase family protein</fullName>
    </submittedName>
</protein>
<dbReference type="GO" id="GO:0016787">
    <property type="term" value="F:hydrolase activity"/>
    <property type="evidence" value="ECO:0007669"/>
    <property type="project" value="UniProtKB-KW"/>
</dbReference>
<dbReference type="OrthoDB" id="9815441at2"/>
<gene>
    <name evidence="2" type="ORF">DFR50_11427</name>
</gene>
<evidence type="ECO:0000313" key="3">
    <source>
        <dbReference type="Proteomes" id="UP000253529"/>
    </source>
</evidence>
<dbReference type="InterPro" id="IPR000073">
    <property type="entry name" value="AB_hydrolase_1"/>
</dbReference>
<dbReference type="SUPFAM" id="SSF53474">
    <property type="entry name" value="alpha/beta-Hydrolases"/>
    <property type="match status" value="1"/>
</dbReference>
<accession>A0A366FC30</accession>
<evidence type="ECO:0000259" key="1">
    <source>
        <dbReference type="Pfam" id="PF12697"/>
    </source>
</evidence>
<dbReference type="EMBL" id="QNRK01000014">
    <property type="protein sequence ID" value="RBP12198.1"/>
    <property type="molecule type" value="Genomic_DNA"/>
</dbReference>
<reference evidence="2 3" key="1">
    <citation type="submission" date="2018-06" db="EMBL/GenBank/DDBJ databases">
        <title>Genomic Encyclopedia of Type Strains, Phase IV (KMG-IV): sequencing the most valuable type-strain genomes for metagenomic binning, comparative biology and taxonomic classification.</title>
        <authorList>
            <person name="Goeker M."/>
        </authorList>
    </citation>
    <scope>NUCLEOTIDE SEQUENCE [LARGE SCALE GENOMIC DNA]</scope>
    <source>
        <strain evidence="2 3">DSM 24875</strain>
    </source>
</reference>
<dbReference type="RefSeq" id="WP_113889953.1">
    <property type="nucleotide sequence ID" value="NZ_QNRK01000014.1"/>
</dbReference>
<dbReference type="Pfam" id="PF12697">
    <property type="entry name" value="Abhydrolase_6"/>
    <property type="match status" value="1"/>
</dbReference>
<dbReference type="PANTHER" id="PTHR43689">
    <property type="entry name" value="HYDROLASE"/>
    <property type="match status" value="1"/>
</dbReference>
<dbReference type="Gene3D" id="3.40.50.1820">
    <property type="entry name" value="alpha/beta hydrolase"/>
    <property type="match status" value="1"/>
</dbReference>
<feature type="domain" description="AB hydrolase-1" evidence="1">
    <location>
        <begin position="59"/>
        <end position="254"/>
    </location>
</feature>
<keyword evidence="2" id="KW-0378">Hydrolase</keyword>
<keyword evidence="3" id="KW-1185">Reference proteome</keyword>
<evidence type="ECO:0000313" key="2">
    <source>
        <dbReference type="EMBL" id="RBP12198.1"/>
    </source>
</evidence>
<dbReference type="PANTHER" id="PTHR43689:SF8">
    <property type="entry name" value="ALPHA_BETA-HYDROLASES SUPERFAMILY PROTEIN"/>
    <property type="match status" value="1"/>
</dbReference>
<dbReference type="Proteomes" id="UP000253529">
    <property type="component" value="Unassembled WGS sequence"/>
</dbReference>
<proteinExistence type="predicted"/>
<sequence length="262" mass="27199">MSETIAANRPSPEQVAQAFLTPAQPKRLLPLAMPGAADLRIETPEGEIALTQAGSGPAVLLLHGWEGQASDLAAFVAPLLEAGCSVLAMDLPAHGRSAGRRMSIPQAAVALHAVGKAIGPLRAVVAHSMGSPVVVEALYGGLDAERVILIASPAHYERYARGFAAAAGLAAEGAEAMLGLLRKAIGQDVRDISLPRRAPSLGQRALFIHSADDRTVPIEDSVESAAAWPGARHRRVEGLGHRRILSDPGVVAEAVAFVTAQV</sequence>
<dbReference type="AlphaFoldDB" id="A0A366FC30"/>